<dbReference type="EMBL" id="GGEC01059975">
    <property type="protein sequence ID" value="MBX40459.1"/>
    <property type="molecule type" value="Transcribed_RNA"/>
</dbReference>
<accession>A0A2P2NDC0</accession>
<reference evidence="1" key="1">
    <citation type="submission" date="2018-02" db="EMBL/GenBank/DDBJ databases">
        <title>Rhizophora mucronata_Transcriptome.</title>
        <authorList>
            <person name="Meera S.P."/>
            <person name="Sreeshan A."/>
            <person name="Augustine A."/>
        </authorList>
    </citation>
    <scope>NUCLEOTIDE SEQUENCE</scope>
    <source>
        <tissue evidence="1">Leaf</tissue>
    </source>
</reference>
<organism evidence="1">
    <name type="scientific">Rhizophora mucronata</name>
    <name type="common">Asiatic mangrove</name>
    <dbReference type="NCBI Taxonomy" id="61149"/>
    <lineage>
        <taxon>Eukaryota</taxon>
        <taxon>Viridiplantae</taxon>
        <taxon>Streptophyta</taxon>
        <taxon>Embryophyta</taxon>
        <taxon>Tracheophyta</taxon>
        <taxon>Spermatophyta</taxon>
        <taxon>Magnoliopsida</taxon>
        <taxon>eudicotyledons</taxon>
        <taxon>Gunneridae</taxon>
        <taxon>Pentapetalae</taxon>
        <taxon>rosids</taxon>
        <taxon>fabids</taxon>
        <taxon>Malpighiales</taxon>
        <taxon>Rhizophoraceae</taxon>
        <taxon>Rhizophora</taxon>
    </lineage>
</organism>
<proteinExistence type="predicted"/>
<dbReference type="AlphaFoldDB" id="A0A2P2NDC0"/>
<sequence>MHLLSKKSNKKLLLEHKEFQSSDIFLIERSFFTK</sequence>
<protein>
    <submittedName>
        <fullName evidence="1">Uncharacterized protein</fullName>
    </submittedName>
</protein>
<name>A0A2P2NDC0_RHIMU</name>
<evidence type="ECO:0000313" key="1">
    <source>
        <dbReference type="EMBL" id="MBX40459.1"/>
    </source>
</evidence>